<feature type="chain" id="PRO_5003212502" evidence="2">
    <location>
        <begin position="24"/>
        <end position="198"/>
    </location>
</feature>
<sequence length="198" mass="22174">MMRARYAFTVAVMMFVLTGCGEAGDKVSDAYKKSSDKPPATVKTTEVTTTEISTETTVETSEKTTSVTTSAITDESSEAVTRTETVTEEVSEVPAESEIIQEKYDTFYGILIDEDCSDVEDPVMHDLPCMLMEECRASGYGLDILQEDGSWIFYMFDSNGQDLAWEYLLQTEREYGLYVTVTGRWEDNVIKVISIEES</sequence>
<feature type="signal peptide" evidence="2">
    <location>
        <begin position="1"/>
        <end position="23"/>
    </location>
</feature>
<dbReference type="EMBL" id="CP002403">
    <property type="protein sequence ID" value="ADU21994.1"/>
    <property type="molecule type" value="Genomic_DNA"/>
</dbReference>
<feature type="region of interest" description="Disordered" evidence="1">
    <location>
        <begin position="58"/>
        <end position="83"/>
    </location>
</feature>
<name>E6UGF6_RUMA7</name>
<dbReference type="KEGG" id="ral:Rumal_1493"/>
<evidence type="ECO:0000256" key="1">
    <source>
        <dbReference type="SAM" id="MobiDB-lite"/>
    </source>
</evidence>
<reference evidence="3 4" key="1">
    <citation type="journal article" date="2011" name="J. Bacteriol.">
        <title>Complete genome of the cellulolytic ruminal bacterium Ruminococcus albus 7.</title>
        <authorList>
            <person name="Suen G."/>
            <person name="Stevenson D.M."/>
            <person name="Bruce D.C."/>
            <person name="Chertkov O."/>
            <person name="Copeland A."/>
            <person name="Cheng J.F."/>
            <person name="Detter C."/>
            <person name="Detter J.C."/>
            <person name="Goodwin L.A."/>
            <person name="Han C.S."/>
            <person name="Hauser L.J."/>
            <person name="Ivanova N.N."/>
            <person name="Kyrpides N.C."/>
            <person name="Land M.L."/>
            <person name="Lapidus A."/>
            <person name="Lucas S."/>
            <person name="Ovchinnikova G."/>
            <person name="Pitluck S."/>
            <person name="Tapia R."/>
            <person name="Woyke T."/>
            <person name="Boyum J."/>
            <person name="Mead D."/>
            <person name="Weimer P.J."/>
        </authorList>
    </citation>
    <scope>NUCLEOTIDE SEQUENCE [LARGE SCALE GENOMIC DNA]</scope>
    <source>
        <strain evidence="4">ATCC 27210 / DSM 20455 / JCM 14654 / NCDO 2250 / 7</strain>
    </source>
</reference>
<dbReference type="AlphaFoldDB" id="E6UGF6"/>
<dbReference type="PROSITE" id="PS51257">
    <property type="entry name" value="PROKAR_LIPOPROTEIN"/>
    <property type="match status" value="1"/>
</dbReference>
<proteinExistence type="predicted"/>
<protein>
    <submittedName>
        <fullName evidence="3">Uncharacterized protein</fullName>
    </submittedName>
</protein>
<accession>E6UGF6</accession>
<evidence type="ECO:0000313" key="3">
    <source>
        <dbReference type="EMBL" id="ADU21994.1"/>
    </source>
</evidence>
<evidence type="ECO:0000256" key="2">
    <source>
        <dbReference type="SAM" id="SignalP"/>
    </source>
</evidence>
<dbReference type="HOGENOM" id="CLU_1377262_0_0_9"/>
<dbReference type="eggNOG" id="COG2247">
    <property type="taxonomic scope" value="Bacteria"/>
</dbReference>
<gene>
    <name evidence="3" type="ordered locus">Rumal_1493</name>
</gene>
<feature type="compositionally biased region" description="Low complexity" evidence="1">
    <location>
        <begin position="58"/>
        <end position="70"/>
    </location>
</feature>
<dbReference type="Proteomes" id="UP000006919">
    <property type="component" value="Chromosome"/>
</dbReference>
<keyword evidence="2" id="KW-0732">Signal</keyword>
<organism evidence="3 4">
    <name type="scientific">Ruminococcus albus (strain ATCC 27210 / DSM 20455 / JCM 14654 / NCDO 2250 / 7)</name>
    <dbReference type="NCBI Taxonomy" id="697329"/>
    <lineage>
        <taxon>Bacteria</taxon>
        <taxon>Bacillati</taxon>
        <taxon>Bacillota</taxon>
        <taxon>Clostridia</taxon>
        <taxon>Eubacteriales</taxon>
        <taxon>Oscillospiraceae</taxon>
        <taxon>Ruminococcus</taxon>
    </lineage>
</organism>
<dbReference type="OrthoDB" id="5845122at2"/>
<dbReference type="RefSeq" id="WP_013498159.1">
    <property type="nucleotide sequence ID" value="NC_014833.1"/>
</dbReference>
<evidence type="ECO:0000313" key="4">
    <source>
        <dbReference type="Proteomes" id="UP000006919"/>
    </source>
</evidence>